<dbReference type="PANTHER" id="PTHR45982">
    <property type="entry name" value="REGULATOR OF CHROMOSOME CONDENSATION"/>
    <property type="match status" value="1"/>
</dbReference>
<dbReference type="RefSeq" id="WP_074874428.1">
    <property type="nucleotide sequence ID" value="NZ_FNTF01000002.1"/>
</dbReference>
<dbReference type="Proteomes" id="UP000183114">
    <property type="component" value="Unassembled WGS sequence"/>
</dbReference>
<organism evidence="1 2">
    <name type="scientific">Pseudomonas frederiksbergensis</name>
    <dbReference type="NCBI Taxonomy" id="104087"/>
    <lineage>
        <taxon>Bacteria</taxon>
        <taxon>Pseudomonadati</taxon>
        <taxon>Pseudomonadota</taxon>
        <taxon>Gammaproteobacteria</taxon>
        <taxon>Pseudomonadales</taxon>
        <taxon>Pseudomonadaceae</taxon>
        <taxon>Pseudomonas</taxon>
    </lineage>
</organism>
<evidence type="ECO:0000313" key="1">
    <source>
        <dbReference type="EMBL" id="SED01939.1"/>
    </source>
</evidence>
<accession>A0A1H4X8K9</accession>
<name>A0A1H4X8K9_9PSED</name>
<protein>
    <submittedName>
        <fullName evidence="1">Uncharacterized protein</fullName>
    </submittedName>
</protein>
<dbReference type="PANTHER" id="PTHR45982:SF1">
    <property type="entry name" value="REGULATOR OF CHROMOSOME CONDENSATION"/>
    <property type="match status" value="1"/>
</dbReference>
<dbReference type="EMBL" id="FNTF01000002">
    <property type="protein sequence ID" value="SED01939.1"/>
    <property type="molecule type" value="Genomic_DNA"/>
</dbReference>
<gene>
    <name evidence="1" type="ORF">SAMN04490185_2581</name>
</gene>
<dbReference type="Gene3D" id="2.130.10.30">
    <property type="entry name" value="Regulator of chromosome condensation 1/beta-lactamase-inhibitor protein II"/>
    <property type="match status" value="2"/>
</dbReference>
<dbReference type="InterPro" id="IPR009091">
    <property type="entry name" value="RCC1/BLIP-II"/>
</dbReference>
<reference evidence="1 2" key="1">
    <citation type="submission" date="2016-10" db="EMBL/GenBank/DDBJ databases">
        <authorList>
            <person name="de Groot N.N."/>
        </authorList>
    </citation>
    <scope>NUCLEOTIDE SEQUENCE [LARGE SCALE GENOMIC DNA]</scope>
    <source>
        <strain evidence="1 2">BS3655</strain>
    </source>
</reference>
<sequence>MASQFPANAGSLVELEIPDRTEPALPSGEWGINIAAAQGVNPDDGLKCQIQPWDPMEVGDKVVLLLDGIEVAHEEIDANEVNQRVTLFVKNLTTGAYTLNYSVTRLSEGIGAPETPIRVYAKLERPGGRDENGSTPGHSELYMFIDPQIIGGVVDKETAKNGVPITIMPKPGSAKKEIYPNIAVGDICRLSWGWKIVESAPVTELQIKDPANNPIVITVDEETILSVGDSDEEGLAVAFYVRDIVNNHSEDWSAPQWLEVDTGNSRLDAPLVEQADGHILDLDTLGGEKVIVQINAKKPSFEKDDTIVVNLKGNPLEGPAVDINVSKTIDKQPDTNVNVELPNAVVRLLAQTQAVFSYRLEKQDGSKDLKSKGRFIDIIGTANRLAAPVADDARQGALDPALASTTVSIPFDESMVAGQEIELRWVGTQHNNGSYDPALDRYPISNNDVINQRPIPITVSGQHIVAIKDGKLDLYYLIHSIGDDEKPTKRESIHLETLIVGAPLLELVVPEVEKEQGGTLDPENVLTGFKLTIPYIGTEAEDVVKFTWSGSTSGKTSDSITLTSHTAGQPVTFTLVSQFVTDHLLPNRRGTVEVWYEVKRPSENKTRYSNTLTLKISKARPVLQIVGSRSSSGPYYYSNPTLLNGTPTRSGDVLWTYEGDGSGITGQYFIDIEPERPLIVTLQDQGTLIEKHILRPANITGLFNLADRHSGCITKNDGSVFGWSDNAEMLPPVDLTDVSYVTAGGLAYAAIKRDGTVKAWGATEFGGTIPPLIGAQLRSVKKIAASGGGAFVALRADGSLVAWGHKAFGGVIPTAISSQLRQVKQVVGTTTDFSALLSDGRVFSWGETWPQGLNITAANGAVRLSANNRAFAALKTDRRVVAWGSKEHGGEIPAAIAKQLLNVTHICATSAAFTALKVDGSVIAWGNSRFGGAAPGTLQNVQHVTGTTTAFCALKKDGSLVAWGEPGEGATIPHGIGPVLTLSASYGSFSALLEDFTVVSWGINSGAAKDHEAAGVYHAGPHWVLLTPQDTVYAWGSGAPDLQLLDGQISYAE</sequence>
<dbReference type="SUPFAM" id="SSF50985">
    <property type="entry name" value="RCC1/BLIP-II"/>
    <property type="match status" value="1"/>
</dbReference>
<evidence type="ECO:0000313" key="2">
    <source>
        <dbReference type="Proteomes" id="UP000183114"/>
    </source>
</evidence>
<dbReference type="InterPro" id="IPR051553">
    <property type="entry name" value="Ran_GTPase-activating"/>
</dbReference>
<dbReference type="AlphaFoldDB" id="A0A1H4X8K9"/>
<proteinExistence type="predicted"/>